<feature type="transmembrane region" description="Helical" evidence="8">
    <location>
        <begin position="123"/>
        <end position="148"/>
    </location>
</feature>
<keyword evidence="10" id="KW-1185">Reference proteome</keyword>
<feature type="transmembrane region" description="Helical" evidence="8">
    <location>
        <begin position="94"/>
        <end position="111"/>
    </location>
</feature>
<keyword evidence="5" id="KW-0378">Hydrolase</keyword>
<feature type="transmembrane region" description="Helical" evidence="8">
    <location>
        <begin position="22"/>
        <end position="40"/>
    </location>
</feature>
<dbReference type="RefSeq" id="WP_035392355.1">
    <property type="nucleotide sequence ID" value="NZ_JQKF01000090.1"/>
</dbReference>
<name>A0A0D8FSP1_9ACTN</name>
<evidence type="ECO:0000256" key="7">
    <source>
        <dbReference type="ARBA" id="ARBA00023136"/>
    </source>
</evidence>
<keyword evidence="4 8" id="KW-0812">Transmembrane</keyword>
<comment type="caution">
    <text evidence="9">The sequence shown here is derived from an EMBL/GenBank/DDBJ whole genome shotgun (WGS) entry which is preliminary data.</text>
</comment>
<feature type="transmembrane region" description="Helical" evidence="8">
    <location>
        <begin position="160"/>
        <end position="182"/>
    </location>
</feature>
<dbReference type="AlphaFoldDB" id="A0A0D8FSP1"/>
<accession>A0A0D8FSP1</accession>
<sequence>MNSGARGGLLPDVLSRAVTSKLSRYVISLVLVAAVLVLAVHEGTWRQMEANLGGHFIGILTGHSAYSRSGGLIYLVSGQGIVVGIFAVTAECSVGYLVIGVLLITAFLAMVRPIPVRRVLSAAVLASAILLLFNILRLGMIGLFVAQYGVKVGFPIAHTYLGTFLTIFSTVVAGIMYALVVLHGTGKRGETQQVELVEAG</sequence>
<dbReference type="EMBL" id="JXUW01000018">
    <property type="protein sequence ID" value="KJE76293.1"/>
    <property type="molecule type" value="Genomic_DNA"/>
</dbReference>
<evidence type="ECO:0000256" key="8">
    <source>
        <dbReference type="SAM" id="Phobius"/>
    </source>
</evidence>
<keyword evidence="7 8" id="KW-0472">Membrane</keyword>
<dbReference type="InterPro" id="IPR026392">
    <property type="entry name" value="Exo/Archaeosortase_dom"/>
</dbReference>
<evidence type="ECO:0008006" key="11">
    <source>
        <dbReference type="Google" id="ProtNLM"/>
    </source>
</evidence>
<organism evidence="9 10">
    <name type="scientific">Ferrimicrobium acidiphilum DSM 19497</name>
    <dbReference type="NCBI Taxonomy" id="1121877"/>
    <lineage>
        <taxon>Bacteria</taxon>
        <taxon>Bacillati</taxon>
        <taxon>Actinomycetota</taxon>
        <taxon>Acidimicrobiia</taxon>
        <taxon>Acidimicrobiales</taxon>
        <taxon>Acidimicrobiaceae</taxon>
        <taxon>Ferrimicrobium</taxon>
    </lineage>
</organism>
<proteinExistence type="predicted"/>
<evidence type="ECO:0000256" key="1">
    <source>
        <dbReference type="ARBA" id="ARBA00004651"/>
    </source>
</evidence>
<evidence type="ECO:0000313" key="10">
    <source>
        <dbReference type="Proteomes" id="UP000032336"/>
    </source>
</evidence>
<reference evidence="9 10" key="1">
    <citation type="submission" date="2015-01" db="EMBL/GenBank/DDBJ databases">
        <title>Draft genome of the acidophilic iron oxidizer Ferrimicrobium acidiphilum strain T23.</title>
        <authorList>
            <person name="Poehlein A."/>
            <person name="Eisen S."/>
            <person name="Schloemann M."/>
            <person name="Johnson B.D."/>
            <person name="Daniel R."/>
            <person name="Muehling M."/>
        </authorList>
    </citation>
    <scope>NUCLEOTIDE SEQUENCE [LARGE SCALE GENOMIC DNA]</scope>
    <source>
        <strain evidence="9 10">T23</strain>
    </source>
</reference>
<evidence type="ECO:0000256" key="4">
    <source>
        <dbReference type="ARBA" id="ARBA00022692"/>
    </source>
</evidence>
<gene>
    <name evidence="9" type="ORF">FEAC_19030</name>
</gene>
<evidence type="ECO:0000256" key="2">
    <source>
        <dbReference type="ARBA" id="ARBA00022475"/>
    </source>
</evidence>
<dbReference type="GO" id="GO:0008233">
    <property type="term" value="F:peptidase activity"/>
    <property type="evidence" value="ECO:0007669"/>
    <property type="project" value="UniProtKB-KW"/>
</dbReference>
<keyword evidence="3" id="KW-0645">Protease</keyword>
<dbReference type="Proteomes" id="UP000032336">
    <property type="component" value="Unassembled WGS sequence"/>
</dbReference>
<dbReference type="NCBIfam" id="TIGR04178">
    <property type="entry name" value="exo_archaeo"/>
    <property type="match status" value="1"/>
</dbReference>
<keyword evidence="2" id="KW-1003">Cell membrane</keyword>
<dbReference type="GO" id="GO:0006508">
    <property type="term" value="P:proteolysis"/>
    <property type="evidence" value="ECO:0007669"/>
    <property type="project" value="UniProtKB-KW"/>
</dbReference>
<evidence type="ECO:0000256" key="3">
    <source>
        <dbReference type="ARBA" id="ARBA00022670"/>
    </source>
</evidence>
<keyword evidence="6 8" id="KW-1133">Transmembrane helix</keyword>
<evidence type="ECO:0000256" key="5">
    <source>
        <dbReference type="ARBA" id="ARBA00022801"/>
    </source>
</evidence>
<protein>
    <recommendedName>
        <fullName evidence="11">Exosortase/archaeosortase family protein</fullName>
    </recommendedName>
</protein>
<evidence type="ECO:0000313" key="9">
    <source>
        <dbReference type="EMBL" id="KJE76293.1"/>
    </source>
</evidence>
<feature type="transmembrane region" description="Helical" evidence="8">
    <location>
        <begin position="71"/>
        <end position="88"/>
    </location>
</feature>
<dbReference type="GeneID" id="78373039"/>
<evidence type="ECO:0000256" key="6">
    <source>
        <dbReference type="ARBA" id="ARBA00022989"/>
    </source>
</evidence>
<comment type="subcellular location">
    <subcellularLocation>
        <location evidence="1">Cell membrane</location>
        <topology evidence="1">Multi-pass membrane protein</topology>
    </subcellularLocation>
</comment>
<dbReference type="GO" id="GO:0005886">
    <property type="term" value="C:plasma membrane"/>
    <property type="evidence" value="ECO:0007669"/>
    <property type="project" value="UniProtKB-SubCell"/>
</dbReference>